<protein>
    <submittedName>
        <fullName evidence="1">Uncharacterized protein</fullName>
    </submittedName>
</protein>
<comment type="caution">
    <text evidence="1">The sequence shown here is derived from an EMBL/GenBank/DDBJ whole genome shotgun (WGS) entry which is preliminary data.</text>
</comment>
<dbReference type="EMBL" id="CAJVCH010055346">
    <property type="protein sequence ID" value="CAG7718700.1"/>
    <property type="molecule type" value="Genomic_DNA"/>
</dbReference>
<keyword evidence="2" id="KW-1185">Reference proteome</keyword>
<accession>A0A8J2JK20</accession>
<evidence type="ECO:0000313" key="1">
    <source>
        <dbReference type="EMBL" id="CAG7718700.1"/>
    </source>
</evidence>
<proteinExistence type="predicted"/>
<organism evidence="1 2">
    <name type="scientific">Allacma fusca</name>
    <dbReference type="NCBI Taxonomy" id="39272"/>
    <lineage>
        <taxon>Eukaryota</taxon>
        <taxon>Metazoa</taxon>
        <taxon>Ecdysozoa</taxon>
        <taxon>Arthropoda</taxon>
        <taxon>Hexapoda</taxon>
        <taxon>Collembola</taxon>
        <taxon>Symphypleona</taxon>
        <taxon>Sminthuridae</taxon>
        <taxon>Allacma</taxon>
    </lineage>
</organism>
<sequence length="256" mass="27448">MTMDLMYGCGSEYDPTLEELLEVDLRSEMDRIIAAANGHPFEFMTELEYSTGHSEEGIDEIDIRFDASRFDPFSLSSFGLNPISIKSKPMAANFKNSKANHHISPNNVVNNLKNSQSSSPIIPVKKVIGNIHSRSIYVNQPASQKPTTIVASVGSLSMGGLATLEETLGTLTVSGQPCQALLLSGTGRDSLPSLAFVLHSASLCTRDEGGAVLGFGKTSMKRLLVGPHLNHFLVSFPLLHASSTGILSIVVQTSAE</sequence>
<evidence type="ECO:0000313" key="2">
    <source>
        <dbReference type="Proteomes" id="UP000708208"/>
    </source>
</evidence>
<gene>
    <name evidence="1" type="ORF">AFUS01_LOCUS8072</name>
</gene>
<dbReference type="AlphaFoldDB" id="A0A8J2JK20"/>
<dbReference type="Proteomes" id="UP000708208">
    <property type="component" value="Unassembled WGS sequence"/>
</dbReference>
<reference evidence="1" key="1">
    <citation type="submission" date="2021-06" db="EMBL/GenBank/DDBJ databases">
        <authorList>
            <person name="Hodson N. C."/>
            <person name="Mongue J. A."/>
            <person name="Jaron S. K."/>
        </authorList>
    </citation>
    <scope>NUCLEOTIDE SEQUENCE</scope>
</reference>
<name>A0A8J2JK20_9HEXA</name>